<keyword evidence="13 16" id="KW-0472">Membrane</keyword>
<evidence type="ECO:0000256" key="1">
    <source>
        <dbReference type="ARBA" id="ARBA00000085"/>
    </source>
</evidence>
<dbReference type="InterPro" id="IPR036097">
    <property type="entry name" value="HisK_dim/P_sf"/>
</dbReference>
<dbReference type="Pfam" id="PF00512">
    <property type="entry name" value="HisKA"/>
    <property type="match status" value="1"/>
</dbReference>
<evidence type="ECO:0000256" key="11">
    <source>
        <dbReference type="ARBA" id="ARBA00022989"/>
    </source>
</evidence>
<organism evidence="20 21">
    <name type="scientific">Nitrospira tepida</name>
    <dbReference type="NCBI Taxonomy" id="2973512"/>
    <lineage>
        <taxon>Bacteria</taxon>
        <taxon>Pseudomonadati</taxon>
        <taxon>Nitrospirota</taxon>
        <taxon>Nitrospiria</taxon>
        <taxon>Nitrospirales</taxon>
        <taxon>Nitrospiraceae</taxon>
        <taxon>Nitrospira</taxon>
    </lineage>
</organism>
<dbReference type="InterPro" id="IPR003594">
    <property type="entry name" value="HATPase_dom"/>
</dbReference>
<dbReference type="Gene3D" id="3.30.565.10">
    <property type="entry name" value="Histidine kinase-like ATPase, C-terminal domain"/>
    <property type="match status" value="1"/>
</dbReference>
<dbReference type="Gene3D" id="3.30.450.20">
    <property type="entry name" value="PAS domain"/>
    <property type="match status" value="1"/>
</dbReference>
<feature type="domain" description="HAMP" evidence="19">
    <location>
        <begin position="375"/>
        <end position="427"/>
    </location>
</feature>
<evidence type="ECO:0000256" key="3">
    <source>
        <dbReference type="ARBA" id="ARBA00012438"/>
    </source>
</evidence>
<dbReference type="InterPro" id="IPR000014">
    <property type="entry name" value="PAS"/>
</dbReference>
<keyword evidence="5" id="KW-0597">Phosphoprotein</keyword>
<dbReference type="PANTHER" id="PTHR43065:SF10">
    <property type="entry name" value="PEROXIDE STRESS-ACTIVATED HISTIDINE KINASE MAK3"/>
    <property type="match status" value="1"/>
</dbReference>
<evidence type="ECO:0000259" key="19">
    <source>
        <dbReference type="PROSITE" id="PS50885"/>
    </source>
</evidence>
<dbReference type="CDD" id="cd00082">
    <property type="entry name" value="HisKA"/>
    <property type="match status" value="1"/>
</dbReference>
<dbReference type="SUPFAM" id="SSF55785">
    <property type="entry name" value="PYP-like sensor domain (PAS domain)"/>
    <property type="match status" value="1"/>
</dbReference>
<keyword evidence="4" id="KW-1003">Cell membrane</keyword>
<gene>
    <name evidence="20" type="ORF">DNFV4_03712</name>
</gene>
<evidence type="ECO:0000256" key="10">
    <source>
        <dbReference type="ARBA" id="ARBA00022840"/>
    </source>
</evidence>
<dbReference type="GO" id="GO:0006355">
    <property type="term" value="P:regulation of DNA-templated transcription"/>
    <property type="evidence" value="ECO:0007669"/>
    <property type="project" value="InterPro"/>
</dbReference>
<dbReference type="RefSeq" id="WP_289270347.1">
    <property type="nucleotide sequence ID" value="NZ_OX365700.1"/>
</dbReference>
<dbReference type="InterPro" id="IPR004358">
    <property type="entry name" value="Sig_transdc_His_kin-like_C"/>
</dbReference>
<dbReference type="EC" id="2.7.13.3" evidence="3"/>
<dbReference type="EMBL" id="OX365700">
    <property type="protein sequence ID" value="CAI4033276.1"/>
    <property type="molecule type" value="Genomic_DNA"/>
</dbReference>
<dbReference type="InterPro" id="IPR035965">
    <property type="entry name" value="PAS-like_dom_sf"/>
</dbReference>
<evidence type="ECO:0000256" key="7">
    <source>
        <dbReference type="ARBA" id="ARBA00022692"/>
    </source>
</evidence>
<dbReference type="GO" id="GO:0000155">
    <property type="term" value="F:phosphorelay sensor kinase activity"/>
    <property type="evidence" value="ECO:0007669"/>
    <property type="project" value="InterPro"/>
</dbReference>
<dbReference type="SMART" id="SM00388">
    <property type="entry name" value="HisKA"/>
    <property type="match status" value="1"/>
</dbReference>
<evidence type="ECO:0000256" key="14">
    <source>
        <dbReference type="SAM" id="Coils"/>
    </source>
</evidence>
<dbReference type="PROSITE" id="PS50112">
    <property type="entry name" value="PAS"/>
    <property type="match status" value="1"/>
</dbReference>
<accession>A0AA86N2G2</accession>
<dbReference type="PROSITE" id="PS50109">
    <property type="entry name" value="HIS_KIN"/>
    <property type="match status" value="1"/>
</dbReference>
<dbReference type="SUPFAM" id="SSF47384">
    <property type="entry name" value="Homodimeric domain of signal transducing histidine kinase"/>
    <property type="match status" value="1"/>
</dbReference>
<dbReference type="InterPro" id="IPR036890">
    <property type="entry name" value="HATPase_C_sf"/>
</dbReference>
<dbReference type="PROSITE" id="PS50885">
    <property type="entry name" value="HAMP"/>
    <property type="match status" value="1"/>
</dbReference>
<evidence type="ECO:0000256" key="16">
    <source>
        <dbReference type="SAM" id="Phobius"/>
    </source>
</evidence>
<protein>
    <recommendedName>
        <fullName evidence="3">histidine kinase</fullName>
        <ecNumber evidence="3">2.7.13.3</ecNumber>
    </recommendedName>
</protein>
<dbReference type="PRINTS" id="PR00344">
    <property type="entry name" value="BCTRLSENSOR"/>
</dbReference>
<keyword evidence="9 20" id="KW-0418">Kinase</keyword>
<evidence type="ECO:0000256" key="9">
    <source>
        <dbReference type="ARBA" id="ARBA00022777"/>
    </source>
</evidence>
<evidence type="ECO:0000256" key="13">
    <source>
        <dbReference type="ARBA" id="ARBA00023136"/>
    </source>
</evidence>
<dbReference type="Pfam" id="PF00672">
    <property type="entry name" value="HAMP"/>
    <property type="match status" value="1"/>
</dbReference>
<dbReference type="SMART" id="SM00091">
    <property type="entry name" value="PAS"/>
    <property type="match status" value="1"/>
</dbReference>
<evidence type="ECO:0000256" key="12">
    <source>
        <dbReference type="ARBA" id="ARBA00023012"/>
    </source>
</evidence>
<name>A0AA86N2G2_9BACT</name>
<evidence type="ECO:0000256" key="8">
    <source>
        <dbReference type="ARBA" id="ARBA00022741"/>
    </source>
</evidence>
<evidence type="ECO:0000313" key="20">
    <source>
        <dbReference type="EMBL" id="CAI4033276.1"/>
    </source>
</evidence>
<dbReference type="InterPro" id="IPR033479">
    <property type="entry name" value="dCache_1"/>
</dbReference>
<dbReference type="Gene3D" id="1.10.287.130">
    <property type="match status" value="1"/>
</dbReference>
<dbReference type="KEGG" id="nti:DNFV4_03712"/>
<dbReference type="SMART" id="SM00304">
    <property type="entry name" value="HAMP"/>
    <property type="match status" value="1"/>
</dbReference>
<dbReference type="CDD" id="cd18773">
    <property type="entry name" value="PDC1_HK_sensor"/>
    <property type="match status" value="1"/>
</dbReference>
<dbReference type="InterPro" id="IPR013767">
    <property type="entry name" value="PAS_fold"/>
</dbReference>
<dbReference type="InterPro" id="IPR003660">
    <property type="entry name" value="HAMP_dom"/>
</dbReference>
<proteinExistence type="predicted"/>
<evidence type="ECO:0000313" key="21">
    <source>
        <dbReference type="Proteomes" id="UP001179121"/>
    </source>
</evidence>
<feature type="region of interest" description="Disordered" evidence="15">
    <location>
        <begin position="515"/>
        <end position="543"/>
    </location>
</feature>
<dbReference type="SUPFAM" id="SSF158472">
    <property type="entry name" value="HAMP domain-like"/>
    <property type="match status" value="1"/>
</dbReference>
<keyword evidence="7 16" id="KW-0812">Transmembrane</keyword>
<keyword evidence="10" id="KW-0067">ATP-binding</keyword>
<dbReference type="GO" id="GO:0005524">
    <property type="term" value="F:ATP binding"/>
    <property type="evidence" value="ECO:0007669"/>
    <property type="project" value="UniProtKB-KW"/>
</dbReference>
<feature type="transmembrane region" description="Helical" evidence="16">
    <location>
        <begin position="20"/>
        <end position="41"/>
    </location>
</feature>
<dbReference type="Gene3D" id="6.10.340.10">
    <property type="match status" value="1"/>
</dbReference>
<dbReference type="InterPro" id="IPR003661">
    <property type="entry name" value="HisK_dim/P_dom"/>
</dbReference>
<comment type="catalytic activity">
    <reaction evidence="1">
        <text>ATP + protein L-histidine = ADP + protein N-phospho-L-histidine.</text>
        <dbReference type="EC" id="2.7.13.3"/>
    </reaction>
</comment>
<evidence type="ECO:0000256" key="2">
    <source>
        <dbReference type="ARBA" id="ARBA00004651"/>
    </source>
</evidence>
<dbReference type="SMART" id="SM00387">
    <property type="entry name" value="HATPase_c"/>
    <property type="match status" value="1"/>
</dbReference>
<evidence type="ECO:0000259" key="18">
    <source>
        <dbReference type="PROSITE" id="PS50112"/>
    </source>
</evidence>
<keyword evidence="14" id="KW-0175">Coiled coil</keyword>
<keyword evidence="11 16" id="KW-1133">Transmembrane helix</keyword>
<evidence type="ECO:0000259" key="17">
    <source>
        <dbReference type="PROSITE" id="PS50109"/>
    </source>
</evidence>
<keyword evidence="8" id="KW-0547">Nucleotide-binding</keyword>
<dbReference type="Pfam" id="PF00989">
    <property type="entry name" value="PAS"/>
    <property type="match status" value="1"/>
</dbReference>
<keyword evidence="21" id="KW-1185">Reference proteome</keyword>
<comment type="subcellular location">
    <subcellularLocation>
        <location evidence="2">Cell membrane</location>
        <topology evidence="2">Multi-pass membrane protein</topology>
    </subcellularLocation>
</comment>
<evidence type="ECO:0000256" key="4">
    <source>
        <dbReference type="ARBA" id="ARBA00022475"/>
    </source>
</evidence>
<dbReference type="Pfam" id="PF02518">
    <property type="entry name" value="HATPase_c"/>
    <property type="match status" value="1"/>
</dbReference>
<evidence type="ECO:0000256" key="6">
    <source>
        <dbReference type="ARBA" id="ARBA00022679"/>
    </source>
</evidence>
<evidence type="ECO:0000256" key="5">
    <source>
        <dbReference type="ARBA" id="ARBA00022553"/>
    </source>
</evidence>
<keyword evidence="12" id="KW-0902">Two-component regulatory system</keyword>
<dbReference type="CDD" id="cd18774">
    <property type="entry name" value="PDC2_HK_sensor"/>
    <property type="match status" value="1"/>
</dbReference>
<dbReference type="CDD" id="cd06225">
    <property type="entry name" value="HAMP"/>
    <property type="match status" value="1"/>
</dbReference>
<dbReference type="Proteomes" id="UP001179121">
    <property type="component" value="Chromosome"/>
</dbReference>
<feature type="domain" description="Histidine kinase" evidence="17">
    <location>
        <begin position="603"/>
        <end position="811"/>
    </location>
</feature>
<feature type="coiled-coil region" evidence="14">
    <location>
        <begin position="401"/>
        <end position="432"/>
    </location>
</feature>
<dbReference type="AlphaFoldDB" id="A0AA86N2G2"/>
<dbReference type="PANTHER" id="PTHR43065">
    <property type="entry name" value="SENSOR HISTIDINE KINASE"/>
    <property type="match status" value="1"/>
</dbReference>
<sequence length="820" mass="89919">MTTAGSPPVRPSRWGLKGKLIVSMLLVGVVPLLTGLLLAFFQGSREIREVSGESFKALAIEAARKLDLLVGEEVARTSRIAADPVIVLEMERQRDARHDLPETERQRRAAQKREKWEAKDPVTVKAITDNPLARLLREYYSGSSTELDQMLPHVVRAATQMLYITDLDGHLVAALTAKPPYDNGHYAWWKGAYNNGVGQLFIQDLYFDERSDTYVFSISLPIMDSLRYEAVGVLHRVIDAKAFFSPSTHPIRFGKTGHVMLIDSRGIVMSCPILPTGVRLADPDLIPLVTPREPGWVQASSDGHGGTSKSIIGFSPLPETSRATNGAIDEGAWHTFVWQSSEELFAPIQHLFTWMSVFGSLAVVLLAALGSFAAGRIVTPVRKLQSAARAIGRGELREPIAVKTGDELEELAEEINRMNSQLERAFAGLTSQVELKSQEVRILEQSTDQILDAVPSPIFMVDHQGAVHYMNRASREAFDLQEANQESGNLYDLLHLPAGARDRLKRELAILGNGQGRERRTPATRTALARDPLAPGGGDDEADRRELQVGNAVYRYEWFSLPARPGEEARLGLVLRNATDESRLQEQLIEAEKKGSLGVLTAGIGHELNNPLFGILGLGEAIQHEPDSEQIKQYAKDIVQHGKRMAGIIRDFAGVTRADTGDRRCSVDLARLLDSALRLVQQSMGGWEIEVEKRYGSLPPINAVGEELLQAFVNVILNAAQAMKGKGRLTITAEQGPVLLQITIQDSGPGISKSHLLKIFDPFFTTKQQGQGSGLGLTIARRLLMKNGGHIRMESTPGQGASCIITFPIPQDAARTEGKG</sequence>
<reference evidence="20" key="1">
    <citation type="submission" date="2022-10" db="EMBL/GenBank/DDBJ databases">
        <authorList>
            <person name="Koch H."/>
        </authorList>
    </citation>
    <scope>NUCLEOTIDE SEQUENCE</scope>
    <source>
        <strain evidence="20">DNF</strain>
    </source>
</reference>
<keyword evidence="6" id="KW-0808">Transferase</keyword>
<evidence type="ECO:0000256" key="15">
    <source>
        <dbReference type="SAM" id="MobiDB-lite"/>
    </source>
</evidence>
<dbReference type="GO" id="GO:0005886">
    <property type="term" value="C:plasma membrane"/>
    <property type="evidence" value="ECO:0007669"/>
    <property type="project" value="UniProtKB-SubCell"/>
</dbReference>
<dbReference type="SUPFAM" id="SSF55874">
    <property type="entry name" value="ATPase domain of HSP90 chaperone/DNA topoisomerase II/histidine kinase"/>
    <property type="match status" value="1"/>
</dbReference>
<feature type="domain" description="PAS" evidence="18">
    <location>
        <begin position="443"/>
        <end position="495"/>
    </location>
</feature>
<dbReference type="InterPro" id="IPR005467">
    <property type="entry name" value="His_kinase_dom"/>
</dbReference>
<dbReference type="Pfam" id="PF02743">
    <property type="entry name" value="dCache_1"/>
    <property type="match status" value="1"/>
</dbReference>